<evidence type="ECO:0000256" key="1">
    <source>
        <dbReference type="ARBA" id="ARBA00004123"/>
    </source>
</evidence>
<dbReference type="Gene3D" id="1.10.10.580">
    <property type="entry name" value="Structural maintenance of chromosome 1. Chain E"/>
    <property type="match status" value="1"/>
</dbReference>
<gene>
    <name evidence="7" type="ORF">U9M48_040064</name>
</gene>
<dbReference type="Pfam" id="PF04824">
    <property type="entry name" value="Rad21_Rec8"/>
    <property type="match status" value="1"/>
</dbReference>
<dbReference type="SUPFAM" id="SSF46785">
    <property type="entry name" value="Winged helix' DNA-binding domain"/>
    <property type="match status" value="1"/>
</dbReference>
<evidence type="ECO:0000256" key="3">
    <source>
        <dbReference type="ARBA" id="ARBA00023242"/>
    </source>
</evidence>
<keyword evidence="3" id="KW-0539">Nucleus</keyword>
<dbReference type="GO" id="GO:0003682">
    <property type="term" value="F:chromatin binding"/>
    <property type="evidence" value="ECO:0007669"/>
    <property type="project" value="TreeGrafter"/>
</dbReference>
<feature type="compositionally biased region" description="Basic and acidic residues" evidence="4">
    <location>
        <begin position="225"/>
        <end position="239"/>
    </location>
</feature>
<dbReference type="AlphaFoldDB" id="A0AAQ3ULZ0"/>
<evidence type="ECO:0000259" key="6">
    <source>
        <dbReference type="Pfam" id="PF04825"/>
    </source>
</evidence>
<dbReference type="InterPro" id="IPR039781">
    <property type="entry name" value="Rad21/Rec8-like"/>
</dbReference>
<dbReference type="InterPro" id="IPR006910">
    <property type="entry name" value="Rad21_Rec8_N"/>
</dbReference>
<dbReference type="Pfam" id="PF04825">
    <property type="entry name" value="Rad21_Rec8_N"/>
    <property type="match status" value="1"/>
</dbReference>
<protein>
    <recommendedName>
        <fullName evidence="9">Rad21/Rec8-like protein N-terminal domain-containing protein</fullName>
    </recommendedName>
</protein>
<organism evidence="7 8">
    <name type="scientific">Paspalum notatum var. saurae</name>
    <dbReference type="NCBI Taxonomy" id="547442"/>
    <lineage>
        <taxon>Eukaryota</taxon>
        <taxon>Viridiplantae</taxon>
        <taxon>Streptophyta</taxon>
        <taxon>Embryophyta</taxon>
        <taxon>Tracheophyta</taxon>
        <taxon>Spermatophyta</taxon>
        <taxon>Magnoliopsida</taxon>
        <taxon>Liliopsida</taxon>
        <taxon>Poales</taxon>
        <taxon>Poaceae</taxon>
        <taxon>PACMAD clade</taxon>
        <taxon>Panicoideae</taxon>
        <taxon>Andropogonodae</taxon>
        <taxon>Paspaleae</taxon>
        <taxon>Paspalinae</taxon>
        <taxon>Paspalum</taxon>
    </lineage>
</organism>
<keyword evidence="8" id="KW-1185">Reference proteome</keyword>
<feature type="region of interest" description="Disordered" evidence="4">
    <location>
        <begin position="208"/>
        <end position="239"/>
    </location>
</feature>
<evidence type="ECO:0000313" key="8">
    <source>
        <dbReference type="Proteomes" id="UP001341281"/>
    </source>
</evidence>
<dbReference type="EMBL" id="CP144753">
    <property type="protein sequence ID" value="WVZ94129.1"/>
    <property type="molecule type" value="Genomic_DNA"/>
</dbReference>
<dbReference type="GO" id="GO:1990414">
    <property type="term" value="P:replication-born double-strand break repair via sister chromatid exchange"/>
    <property type="evidence" value="ECO:0007669"/>
    <property type="project" value="TreeGrafter"/>
</dbReference>
<dbReference type="InterPro" id="IPR006909">
    <property type="entry name" value="Rad21/Rec8_C_eu"/>
</dbReference>
<feature type="compositionally biased region" description="Polar residues" evidence="4">
    <location>
        <begin position="437"/>
        <end position="448"/>
    </location>
</feature>
<dbReference type="PANTHER" id="PTHR12585:SF55">
    <property type="entry name" value="SISTER CHROMATID COHESION 1 PROTEIN 3"/>
    <property type="match status" value="1"/>
</dbReference>
<feature type="domain" description="Rad21/Rec8-like protein N-terminal" evidence="6">
    <location>
        <begin position="1"/>
        <end position="116"/>
    </location>
</feature>
<evidence type="ECO:0000313" key="7">
    <source>
        <dbReference type="EMBL" id="WVZ94129.1"/>
    </source>
</evidence>
<name>A0AAQ3ULZ0_PASNO</name>
<accession>A0AAQ3ULZ0</accession>
<feature type="domain" description="Rad21/Rec8-like protein C-terminal eukaryotic" evidence="5">
    <location>
        <begin position="591"/>
        <end position="636"/>
    </location>
</feature>
<evidence type="ECO:0000256" key="2">
    <source>
        <dbReference type="ARBA" id="ARBA00009870"/>
    </source>
</evidence>
<reference evidence="7 8" key="1">
    <citation type="submission" date="2024-02" db="EMBL/GenBank/DDBJ databases">
        <title>High-quality chromosome-scale genome assembly of Pensacola bahiagrass (Paspalum notatum Flugge var. saurae).</title>
        <authorList>
            <person name="Vega J.M."/>
            <person name="Podio M."/>
            <person name="Orjuela J."/>
            <person name="Siena L.A."/>
            <person name="Pessino S.C."/>
            <person name="Combes M.C."/>
            <person name="Mariac C."/>
            <person name="Albertini E."/>
            <person name="Pupilli F."/>
            <person name="Ortiz J.P.A."/>
            <person name="Leblanc O."/>
        </authorList>
    </citation>
    <scope>NUCLEOTIDE SEQUENCE [LARGE SCALE GENOMIC DNA]</scope>
    <source>
        <strain evidence="7">R1</strain>
        <tissue evidence="7">Leaf</tissue>
    </source>
</reference>
<dbReference type="InterPro" id="IPR023093">
    <property type="entry name" value="ScpA-like_C"/>
</dbReference>
<dbReference type="GO" id="GO:0008278">
    <property type="term" value="C:cohesin complex"/>
    <property type="evidence" value="ECO:0007669"/>
    <property type="project" value="InterPro"/>
</dbReference>
<dbReference type="CDD" id="cd21793">
    <property type="entry name" value="Rad21_Rec8_M_AtSYN1-like"/>
    <property type="match status" value="1"/>
</dbReference>
<feature type="region of interest" description="Disordered" evidence="4">
    <location>
        <begin position="389"/>
        <end position="491"/>
    </location>
</feature>
<dbReference type="GO" id="GO:0007062">
    <property type="term" value="P:sister chromatid cohesion"/>
    <property type="evidence" value="ECO:0007669"/>
    <property type="project" value="InterPro"/>
</dbReference>
<dbReference type="InterPro" id="IPR036390">
    <property type="entry name" value="WH_DNA-bd_sf"/>
</dbReference>
<dbReference type="PANTHER" id="PTHR12585">
    <property type="entry name" value="SCC1 / RAD21 FAMILY MEMBER"/>
    <property type="match status" value="1"/>
</dbReference>
<proteinExistence type="inferred from homology"/>
<evidence type="ECO:0000259" key="5">
    <source>
        <dbReference type="Pfam" id="PF04824"/>
    </source>
</evidence>
<comment type="subcellular location">
    <subcellularLocation>
        <location evidence="1">Nucleus</location>
    </subcellularLocation>
</comment>
<dbReference type="GO" id="GO:0005634">
    <property type="term" value="C:nucleus"/>
    <property type="evidence" value="ECO:0007669"/>
    <property type="project" value="UniProtKB-SubCell"/>
</dbReference>
<comment type="similarity">
    <text evidence="2">Belongs to the rad21 family.</text>
</comment>
<evidence type="ECO:0008006" key="9">
    <source>
        <dbReference type="Google" id="ProtNLM"/>
    </source>
</evidence>
<sequence>MFYSHTILARKRPLGTVWIAAHLERKIKKPQIDGIDIPSYAVPRPRSAREAYGTGYALLESIMFPEVPIALRLSGHLLLGLVRIYSWKVNYLFHDCNKMVATIRTSFTSVEVNLPVEVEPAPFDSITLPPTLNLDDLNLDDVISQINTPDNHQTTLDQITLAEEVEYVMIDLDEVLIIALACFSRHLVGLMMALDLLTLLALDPPPGNLPENPDIENPSDGGQDLPEKMREAPQEGPDHFTDSILGNDDPMAVEQNSPPFVQNKIITPLAMDETSSAGEQLAGRSIPIRTPNDLIDDVGPVNSGELRVFSLRKKETYKFDFHFHRYMKKLTNGDGLNKLVCKRKKLPQTALDKWKFRRTGSKGSSFFLEPLVQGMCTNLLVTCERNFSRVGDPDAESPSSKPMADEANVGSQDALPERQLNPTSHGNENALPVGEVTQKSQGNADTQPEPQPATPPGGAGSTRDEDMLPEFPRFSPVHMPSPIREDDSPFINVSQTPHSGFGGTGINEMTPSVRNYSLPGQNTPNTDHMVFMFPVDDDYDDQPEAQGLISTPGCISNAGTGTTGLGSMSARTRAVALFFKDHAPSTPSEEQPGKFSLSRILEGKLRKQAARLFFEAMVLKSYNCIDVQQEPYGSCSLILKIGYPEYLKEGPLVSSARRLKICCEVWHPSGIRSRVTVSVKT</sequence>
<evidence type="ECO:0000256" key="4">
    <source>
        <dbReference type="SAM" id="MobiDB-lite"/>
    </source>
</evidence>
<dbReference type="Proteomes" id="UP001341281">
    <property type="component" value="Chromosome 09"/>
</dbReference>